<dbReference type="SUPFAM" id="SSF46785">
    <property type="entry name" value="Winged helix' DNA-binding domain"/>
    <property type="match status" value="1"/>
</dbReference>
<dbReference type="InterPro" id="IPR036390">
    <property type="entry name" value="WH_DNA-bd_sf"/>
</dbReference>
<dbReference type="KEGG" id="tcs:IMZ38_03315"/>
<evidence type="ECO:0000313" key="4">
    <source>
        <dbReference type="Proteomes" id="UP000593766"/>
    </source>
</evidence>
<reference evidence="3 4" key="1">
    <citation type="submission" date="2020-10" db="EMBL/GenBank/DDBJ databases">
        <title>Complete genome sequence of Thermosphaera aggregans strain 3507.</title>
        <authorList>
            <person name="Zayulina K.S."/>
            <person name="Elcheninov A.G."/>
            <person name="Toshchakov S.V."/>
            <person name="Kublanov I.V."/>
            <person name="Kochetkova T.V."/>
        </authorList>
    </citation>
    <scope>NUCLEOTIDE SEQUENCE [LARGE SCALE GENOMIC DNA]</scope>
    <source>
        <strain evidence="3 4">3507</strain>
    </source>
</reference>
<dbReference type="EMBL" id="CP063144">
    <property type="protein sequence ID" value="QOR94948.1"/>
    <property type="molecule type" value="Genomic_DNA"/>
</dbReference>
<dbReference type="Proteomes" id="UP000593766">
    <property type="component" value="Chromosome"/>
</dbReference>
<dbReference type="AlphaFoldDB" id="A0A7M1URP9"/>
<dbReference type="InterPro" id="IPR049159">
    <property type="entry name" value="PF0610-like_wHTH_N"/>
</dbReference>
<dbReference type="RefSeq" id="WP_193436744.1">
    <property type="nucleotide sequence ID" value="NZ_CP063144.1"/>
</dbReference>
<dbReference type="InterPro" id="IPR057022">
    <property type="entry name" value="PF0610-like_Zn_ribbon_C"/>
</dbReference>
<organism evidence="3 4">
    <name type="scientific">Thermosphaera chiliense</name>
    <dbReference type="NCBI Taxonomy" id="3402707"/>
    <lineage>
        <taxon>Archaea</taxon>
        <taxon>Thermoproteota</taxon>
        <taxon>Thermoprotei</taxon>
        <taxon>Desulfurococcales</taxon>
        <taxon>Desulfurococcaceae</taxon>
        <taxon>Thermosphaera</taxon>
    </lineage>
</organism>
<name>A0A7M1URP9_9CREN</name>
<gene>
    <name evidence="3" type="ORF">IMZ38_03315</name>
</gene>
<evidence type="ECO:0000313" key="3">
    <source>
        <dbReference type="EMBL" id="QOR94948.1"/>
    </source>
</evidence>
<dbReference type="InterPro" id="IPR038767">
    <property type="entry name" value="PF0610-like"/>
</dbReference>
<dbReference type="PANTHER" id="PTHR40663:SF2">
    <property type="entry name" value="TRANSCRIPTIONAL REGULATOR"/>
    <property type="match status" value="1"/>
</dbReference>
<dbReference type="PANTHER" id="PTHR40663">
    <property type="match status" value="1"/>
</dbReference>
<accession>A0A7M1URP9</accession>
<dbReference type="Pfam" id="PF21476">
    <property type="entry name" value="PF0610-like_N"/>
    <property type="match status" value="1"/>
</dbReference>
<dbReference type="OrthoDB" id="30924at2157"/>
<sequence>MENEESTTRERILTLLYKASKPLSVEEIISLLGLEDLTPRDVYEHLEHIARTVKARSKGREYLGMEPPYCRKCGYVFKDLDKPKKPSRCPRCKSEWISPPLFTILRKD</sequence>
<evidence type="ECO:0000259" key="2">
    <source>
        <dbReference type="Pfam" id="PF23470"/>
    </source>
</evidence>
<evidence type="ECO:0000259" key="1">
    <source>
        <dbReference type="Pfam" id="PF21476"/>
    </source>
</evidence>
<feature type="domain" description="PF0610-like winged HTH N-terminal" evidence="1">
    <location>
        <begin position="7"/>
        <end position="56"/>
    </location>
</feature>
<protein>
    <submittedName>
        <fullName evidence="3">Transcriptional regulator</fullName>
    </submittedName>
</protein>
<dbReference type="GeneID" id="59454415"/>
<feature type="domain" description="PF0610-like rubredoxin-like zinc beta-ribbon C-terminal" evidence="2">
    <location>
        <begin position="67"/>
        <end position="107"/>
    </location>
</feature>
<proteinExistence type="predicted"/>
<keyword evidence="4" id="KW-1185">Reference proteome</keyword>
<dbReference type="Pfam" id="PF23470">
    <property type="entry name" value="Zn_ribbon_PF0610"/>
    <property type="match status" value="1"/>
</dbReference>